<evidence type="ECO:0008006" key="4">
    <source>
        <dbReference type="Google" id="ProtNLM"/>
    </source>
</evidence>
<dbReference type="KEGG" id="dli:dnl_60210"/>
<dbReference type="AlphaFoldDB" id="A0A975GKA3"/>
<protein>
    <recommendedName>
        <fullName evidence="4">VCBS repeat-containing protein</fullName>
    </recommendedName>
</protein>
<organism evidence="2 3">
    <name type="scientific">Desulfonema limicola</name>
    <dbReference type="NCBI Taxonomy" id="45656"/>
    <lineage>
        <taxon>Bacteria</taxon>
        <taxon>Pseudomonadati</taxon>
        <taxon>Thermodesulfobacteriota</taxon>
        <taxon>Desulfobacteria</taxon>
        <taxon>Desulfobacterales</taxon>
        <taxon>Desulfococcaceae</taxon>
        <taxon>Desulfonema</taxon>
    </lineage>
</organism>
<dbReference type="PANTHER" id="PTHR46580:SF2">
    <property type="entry name" value="MAM DOMAIN-CONTAINING PROTEIN"/>
    <property type="match status" value="1"/>
</dbReference>
<keyword evidence="1" id="KW-0732">Signal</keyword>
<dbReference type="Pfam" id="PF13517">
    <property type="entry name" value="FG-GAP_3"/>
    <property type="match status" value="3"/>
</dbReference>
<sequence>MSDPNTGDSRYYENIVLSQNQSFQFEESGSYFNEGPADPNKPLKYKVVARSQIDGQWYELGHHDISVVLFPNSSTIKTVRRVGNIAWYPSDKSCEEASEWYDLSKPPSSASQTVSICSELQQELERISESANPSQEIPEDFFWQTWLKALLEILDFFGLKISAEKIMDFFIIQEISIPLASEASPITIISGSGLSPIDATGFGYELKPIELLPEPGLPDFVTTEVHLKTTSGEEKYVYDKYEQIQIHAWFENIGDADWAGSDDEMEVRFYLSSGYKEDSHSEWIRIGKETIQKDHLKLGDSPDHEEESLKLWEYPEIKQGNFYNIVACADRIEDKDNGDGAIPEKHKSNNCSSEAVFFVKPQPLSHDWKTFLLSDVNGDSYADALKITPEAEKFEVWRSRSNFYLSNNTWYDGPFDYSIYFFLSGDVNGDGLSDTVGISPSDERFVVWNSNGTGFNSGVEWLNGIYDYNTYEFRMADVNGDGYDDIIGIWPKEERFVVWTSNGKGFNSGVEWLNGTYEYSDYAFQLGDVNGDGTSDIVGLNPINQRFVVWASSGSSFLSGVEWKYGVDNFTKYQFDLSDVNGDGKDDIVAVSAGQESFWVWLSSGNYFKDGAQWYNGEYDYSSYSFHADDVNGDGRGDIVAYNSSLDRYVVWLSNGSGFSAGVEWYKRGGVQWFNGPFDYSCCEFKLKDINGDKKSDIVSLSPSTERFVAWSSSGISFQDGYQFYDGPFDYSGYVFYPADVDGDGDGDILGMSPLYERFVVWLSNNGVFAGGGEWYDGPFNYSDYIFQPGDFNGDGKDDVLAIWPEKERFVVWLSNGSSFPYAAEWFYGIWDYSMTEFQVADVNGDGYDDIVSIYPQGERFVVWTSNGSSFTCVGEWYKGPFDYSSHIFRVADVTGDGKADIVAMHAASERFIVWKSSGVSFLPGAEWYNGPYSYPNYIFEVSDVNGDGIADVVGINPSDERFIVWLSDGKSFGADSRSLNLTEILCDFNCDRKITLADGIIALKVCAGLSPSLYNILNIENVTLPQDNKVGLEEVIYIMQKCAGLK</sequence>
<gene>
    <name evidence="2" type="ORF">dnl_60210</name>
</gene>
<evidence type="ECO:0000313" key="3">
    <source>
        <dbReference type="Proteomes" id="UP000663720"/>
    </source>
</evidence>
<accession>A0A975GKA3</accession>
<dbReference type="EMBL" id="CP061799">
    <property type="protein sequence ID" value="QTA83608.1"/>
    <property type="molecule type" value="Genomic_DNA"/>
</dbReference>
<evidence type="ECO:0000313" key="2">
    <source>
        <dbReference type="EMBL" id="QTA83608.1"/>
    </source>
</evidence>
<dbReference type="Proteomes" id="UP000663720">
    <property type="component" value="Chromosome"/>
</dbReference>
<name>A0A975GKA3_9BACT</name>
<dbReference type="InterPro" id="IPR028994">
    <property type="entry name" value="Integrin_alpha_N"/>
</dbReference>
<dbReference type="PANTHER" id="PTHR46580">
    <property type="entry name" value="SENSOR KINASE-RELATED"/>
    <property type="match status" value="1"/>
</dbReference>
<dbReference type="SUPFAM" id="SSF69318">
    <property type="entry name" value="Integrin alpha N-terminal domain"/>
    <property type="match status" value="2"/>
</dbReference>
<dbReference type="Gene3D" id="2.130.10.130">
    <property type="entry name" value="Integrin alpha, N-terminal"/>
    <property type="match status" value="3"/>
</dbReference>
<evidence type="ECO:0000256" key="1">
    <source>
        <dbReference type="ARBA" id="ARBA00022729"/>
    </source>
</evidence>
<proteinExistence type="predicted"/>
<reference evidence="2" key="1">
    <citation type="journal article" date="2021" name="Microb. Physiol.">
        <title>Proteogenomic Insights into the Physiology of Marine, Sulfate-Reducing, Filamentous Desulfonema limicola and Desulfonema magnum.</title>
        <authorList>
            <person name="Schnaars V."/>
            <person name="Wohlbrand L."/>
            <person name="Scheve S."/>
            <person name="Hinrichs C."/>
            <person name="Reinhardt R."/>
            <person name="Rabus R."/>
        </authorList>
    </citation>
    <scope>NUCLEOTIDE SEQUENCE</scope>
    <source>
        <strain evidence="2">5ac10</strain>
    </source>
</reference>
<keyword evidence="3" id="KW-1185">Reference proteome</keyword>
<dbReference type="InterPro" id="IPR013517">
    <property type="entry name" value="FG-GAP"/>
</dbReference>